<feature type="domain" description="Semialdehyde dehydrogenase NAD-binding" evidence="1">
    <location>
        <begin position="2"/>
        <end position="109"/>
    </location>
</feature>
<dbReference type="SUPFAM" id="SSF51735">
    <property type="entry name" value="NAD(P)-binding Rossmann-fold domains"/>
    <property type="match status" value="1"/>
</dbReference>
<dbReference type="PANTHER" id="PTHR43355:SF2">
    <property type="entry name" value="FLAVIN REDUCTASE (NADPH)"/>
    <property type="match status" value="1"/>
</dbReference>
<dbReference type="Gene3D" id="3.40.50.720">
    <property type="entry name" value="NAD(P)-binding Rossmann-like Domain"/>
    <property type="match status" value="1"/>
</dbReference>
<dbReference type="Pfam" id="PF13460">
    <property type="entry name" value="NAD_binding_10"/>
    <property type="match status" value="1"/>
</dbReference>
<sequence length="204" mass="21669">MKVALVGASGNAGSELLKELVSRGHSVTAIARDTSKIAAAKNVKIESVDANDKSALADALKGNDVVISALPFSKSDPELLLAAIKAAAVPRYLVVGGAASLYAPGTTQRLVDSGQIPEEWMPEVGGGVRFFDRLKQEGELNWTFLSPSMMFVPGDRTGTFRLGKDELLVAPDGNSSISFADYAIAMVDELEQPAHSRQRFTVGY</sequence>
<dbReference type="GO" id="GO:0051287">
    <property type="term" value="F:NAD binding"/>
    <property type="evidence" value="ECO:0007669"/>
    <property type="project" value="InterPro"/>
</dbReference>
<dbReference type="InterPro" id="IPR016040">
    <property type="entry name" value="NAD(P)-bd_dom"/>
</dbReference>
<dbReference type="InterPro" id="IPR051606">
    <property type="entry name" value="Polyketide_Oxido-like"/>
</dbReference>
<evidence type="ECO:0000313" key="3">
    <source>
        <dbReference type="Proteomes" id="UP000575068"/>
    </source>
</evidence>
<dbReference type="SMART" id="SM00859">
    <property type="entry name" value="Semialdhyde_dh"/>
    <property type="match status" value="1"/>
</dbReference>
<proteinExistence type="predicted"/>
<dbReference type="InterPro" id="IPR036291">
    <property type="entry name" value="NAD(P)-bd_dom_sf"/>
</dbReference>
<dbReference type="EMBL" id="JACHOV010000001">
    <property type="protein sequence ID" value="MBB4640010.1"/>
    <property type="molecule type" value="Genomic_DNA"/>
</dbReference>
<organism evidence="2 3">
    <name type="scientific">Rhizorhapis suberifaciens</name>
    <name type="common">corky root of lettuce</name>
    <dbReference type="NCBI Taxonomy" id="13656"/>
    <lineage>
        <taxon>Bacteria</taxon>
        <taxon>Pseudomonadati</taxon>
        <taxon>Pseudomonadota</taxon>
        <taxon>Alphaproteobacteria</taxon>
        <taxon>Sphingomonadales</taxon>
        <taxon>Sphingomonadaceae</taxon>
        <taxon>Rhizorhapis</taxon>
    </lineage>
</organism>
<dbReference type="InterPro" id="IPR000534">
    <property type="entry name" value="Semialdehyde_DH_NAD-bd"/>
</dbReference>
<name>A0A840HQV7_9SPHN</name>
<gene>
    <name evidence="2" type="ORF">HNQ99_000290</name>
</gene>
<dbReference type="GO" id="GO:0016620">
    <property type="term" value="F:oxidoreductase activity, acting on the aldehyde or oxo group of donors, NAD or NADP as acceptor"/>
    <property type="evidence" value="ECO:0007669"/>
    <property type="project" value="InterPro"/>
</dbReference>
<dbReference type="GO" id="GO:0016646">
    <property type="term" value="F:oxidoreductase activity, acting on the CH-NH group of donors, NAD or NADP as acceptor"/>
    <property type="evidence" value="ECO:0007669"/>
    <property type="project" value="TreeGrafter"/>
</dbReference>
<evidence type="ECO:0000259" key="1">
    <source>
        <dbReference type="SMART" id="SM00859"/>
    </source>
</evidence>
<dbReference type="PANTHER" id="PTHR43355">
    <property type="entry name" value="FLAVIN REDUCTASE (NADPH)"/>
    <property type="match status" value="1"/>
</dbReference>
<dbReference type="AlphaFoldDB" id="A0A840HQV7"/>
<dbReference type="RefSeq" id="WP_184473853.1">
    <property type="nucleotide sequence ID" value="NZ_JACHOV010000001.1"/>
</dbReference>
<comment type="caution">
    <text evidence="2">The sequence shown here is derived from an EMBL/GenBank/DDBJ whole genome shotgun (WGS) entry which is preliminary data.</text>
</comment>
<dbReference type="Proteomes" id="UP000575068">
    <property type="component" value="Unassembled WGS sequence"/>
</dbReference>
<reference evidence="2 3" key="1">
    <citation type="submission" date="2020-08" db="EMBL/GenBank/DDBJ databases">
        <title>Genomic Encyclopedia of Type Strains, Phase IV (KMG-IV): sequencing the most valuable type-strain genomes for metagenomic binning, comparative biology and taxonomic classification.</title>
        <authorList>
            <person name="Goeker M."/>
        </authorList>
    </citation>
    <scope>NUCLEOTIDE SEQUENCE [LARGE SCALE GENOMIC DNA]</scope>
    <source>
        <strain evidence="2 3">DSM 7465</strain>
    </source>
</reference>
<keyword evidence="3" id="KW-1185">Reference proteome</keyword>
<accession>A0A840HQV7</accession>
<protein>
    <recommendedName>
        <fullName evidence="1">Semialdehyde dehydrogenase NAD-binding domain-containing protein</fullName>
    </recommendedName>
</protein>
<evidence type="ECO:0000313" key="2">
    <source>
        <dbReference type="EMBL" id="MBB4640010.1"/>
    </source>
</evidence>